<comment type="caution">
    <text evidence="7">The sequence shown here is derived from an EMBL/GenBank/DDBJ whole genome shotgun (WGS) entry which is preliminary data.</text>
</comment>
<dbReference type="GO" id="GO:0015171">
    <property type="term" value="F:amino acid transmembrane transporter activity"/>
    <property type="evidence" value="ECO:0007669"/>
    <property type="project" value="TreeGrafter"/>
</dbReference>
<dbReference type="PANTHER" id="PTHR30086">
    <property type="entry name" value="ARGININE EXPORTER PROTEIN ARGO"/>
    <property type="match status" value="1"/>
</dbReference>
<dbReference type="EMBL" id="QJJQ01000024">
    <property type="protein sequence ID" value="PXW80923.1"/>
    <property type="molecule type" value="Genomic_DNA"/>
</dbReference>
<accession>A0A2V3VGJ9</accession>
<evidence type="ECO:0000256" key="4">
    <source>
        <dbReference type="ARBA" id="ARBA00022989"/>
    </source>
</evidence>
<feature type="transmembrane region" description="Helical" evidence="6">
    <location>
        <begin position="38"/>
        <end position="63"/>
    </location>
</feature>
<gene>
    <name evidence="7" type="ORF">DFR56_12431</name>
</gene>
<dbReference type="RefSeq" id="WP_110397507.1">
    <property type="nucleotide sequence ID" value="NZ_JADIJL010000005.1"/>
</dbReference>
<dbReference type="InterPro" id="IPR001123">
    <property type="entry name" value="LeuE-type"/>
</dbReference>
<dbReference type="PANTHER" id="PTHR30086:SF20">
    <property type="entry name" value="ARGININE EXPORTER PROTEIN ARGO-RELATED"/>
    <property type="match status" value="1"/>
</dbReference>
<evidence type="ECO:0000256" key="3">
    <source>
        <dbReference type="ARBA" id="ARBA00022692"/>
    </source>
</evidence>
<feature type="transmembrane region" description="Helical" evidence="6">
    <location>
        <begin position="145"/>
        <end position="165"/>
    </location>
</feature>
<reference evidence="7 8" key="1">
    <citation type="submission" date="2018-05" db="EMBL/GenBank/DDBJ databases">
        <title>Genomic Encyclopedia of Type Strains, Phase IV (KMG-IV): sequencing the most valuable type-strain genomes for metagenomic binning, comparative biology and taxonomic classification.</title>
        <authorList>
            <person name="Goeker M."/>
        </authorList>
    </citation>
    <scope>NUCLEOTIDE SEQUENCE [LARGE SCALE GENOMIC DNA]</scope>
    <source>
        <strain evidence="7 8">DSM 28556</strain>
    </source>
</reference>
<evidence type="ECO:0000256" key="1">
    <source>
        <dbReference type="ARBA" id="ARBA00004651"/>
    </source>
</evidence>
<sequence>MEAFIHGVTLALGLILPLGVQNVFIFNQGVTQKSFLRAIPAVITASICDTILILLAVTGVSIIVFRFEWLTNLIFIIGFFFLIYMGWSLLKSDLDKEAKQQMNEFFTTKRQITFAASVSLLNPHAIIDIIGVIGPSSLSYNGYELVIFTASCITVSWIWFFGLVISGRTLGKVDTTGKLVKRFNQASAIIIWGMAVYIGIQVIGG</sequence>
<protein>
    <submittedName>
        <fullName evidence="7">L-lysine exporter family protein LysE/ArgO</fullName>
    </submittedName>
</protein>
<keyword evidence="3 6" id="KW-0812">Transmembrane</keyword>
<keyword evidence="5 6" id="KW-0472">Membrane</keyword>
<evidence type="ECO:0000313" key="8">
    <source>
        <dbReference type="Proteomes" id="UP000247978"/>
    </source>
</evidence>
<proteinExistence type="predicted"/>
<feature type="transmembrane region" description="Helical" evidence="6">
    <location>
        <begin position="69"/>
        <end position="90"/>
    </location>
</feature>
<feature type="transmembrane region" description="Helical" evidence="6">
    <location>
        <begin position="6"/>
        <end position="26"/>
    </location>
</feature>
<dbReference type="Proteomes" id="UP000247978">
    <property type="component" value="Unassembled WGS sequence"/>
</dbReference>
<dbReference type="GO" id="GO:0005886">
    <property type="term" value="C:plasma membrane"/>
    <property type="evidence" value="ECO:0007669"/>
    <property type="project" value="UniProtKB-SubCell"/>
</dbReference>
<keyword evidence="8" id="KW-1185">Reference proteome</keyword>
<evidence type="ECO:0000256" key="2">
    <source>
        <dbReference type="ARBA" id="ARBA00022475"/>
    </source>
</evidence>
<comment type="subcellular location">
    <subcellularLocation>
        <location evidence="1">Cell membrane</location>
        <topology evidence="1">Multi-pass membrane protein</topology>
    </subcellularLocation>
</comment>
<keyword evidence="4 6" id="KW-1133">Transmembrane helix</keyword>
<evidence type="ECO:0000256" key="6">
    <source>
        <dbReference type="SAM" id="Phobius"/>
    </source>
</evidence>
<feature type="transmembrane region" description="Helical" evidence="6">
    <location>
        <begin position="186"/>
        <end position="204"/>
    </location>
</feature>
<name>A0A2V3VGJ9_9BACI</name>
<evidence type="ECO:0000313" key="7">
    <source>
        <dbReference type="EMBL" id="PXW80923.1"/>
    </source>
</evidence>
<dbReference type="OrthoDB" id="5638726at2"/>
<organism evidence="7 8">
    <name type="scientific">Pseudogracilibacillus auburnensis</name>
    <dbReference type="NCBI Taxonomy" id="1494959"/>
    <lineage>
        <taxon>Bacteria</taxon>
        <taxon>Bacillati</taxon>
        <taxon>Bacillota</taxon>
        <taxon>Bacilli</taxon>
        <taxon>Bacillales</taxon>
        <taxon>Bacillaceae</taxon>
        <taxon>Pseudogracilibacillus</taxon>
    </lineage>
</organism>
<dbReference type="Pfam" id="PF01810">
    <property type="entry name" value="LysE"/>
    <property type="match status" value="1"/>
</dbReference>
<evidence type="ECO:0000256" key="5">
    <source>
        <dbReference type="ARBA" id="ARBA00023136"/>
    </source>
</evidence>
<dbReference type="AlphaFoldDB" id="A0A2V3VGJ9"/>
<keyword evidence="2" id="KW-1003">Cell membrane</keyword>
<feature type="transmembrane region" description="Helical" evidence="6">
    <location>
        <begin position="111"/>
        <end position="133"/>
    </location>
</feature>